<comment type="caution">
    <text evidence="3">The sequence shown here is derived from an EMBL/GenBank/DDBJ whole genome shotgun (WGS) entry which is preliminary data.</text>
</comment>
<dbReference type="AlphaFoldDB" id="A0A024GYN3"/>
<dbReference type="Proteomes" id="UP000035722">
    <property type="component" value="Unassembled WGS sequence"/>
</dbReference>
<feature type="compositionally biased region" description="Basic and acidic residues" evidence="1">
    <location>
        <begin position="1"/>
        <end position="12"/>
    </location>
</feature>
<keyword evidence="4" id="KW-1185">Reference proteome</keyword>
<feature type="region of interest" description="Disordered" evidence="1">
    <location>
        <begin position="1"/>
        <end position="24"/>
    </location>
</feature>
<keyword evidence="2" id="KW-0472">Membrane</keyword>
<organism evidence="3 4">
    <name type="scientific">Pseudarthrobacter siccitolerans</name>
    <dbReference type="NCBI Taxonomy" id="861266"/>
    <lineage>
        <taxon>Bacteria</taxon>
        <taxon>Bacillati</taxon>
        <taxon>Actinomycetota</taxon>
        <taxon>Actinomycetes</taxon>
        <taxon>Micrococcales</taxon>
        <taxon>Micrococcaceae</taxon>
        <taxon>Pseudarthrobacter</taxon>
    </lineage>
</organism>
<feature type="transmembrane region" description="Helical" evidence="2">
    <location>
        <begin position="204"/>
        <end position="222"/>
    </location>
</feature>
<name>A0A024GYN3_9MICC</name>
<keyword evidence="2" id="KW-0812">Transmembrane</keyword>
<gene>
    <name evidence="3" type="ORF">ARTSIC4J27_983</name>
</gene>
<feature type="transmembrane region" description="Helical" evidence="2">
    <location>
        <begin position="132"/>
        <end position="163"/>
    </location>
</feature>
<evidence type="ECO:0000313" key="3">
    <source>
        <dbReference type="EMBL" id="CCQ45050.1"/>
    </source>
</evidence>
<dbReference type="EMBL" id="CAQI01000032">
    <property type="protein sequence ID" value="CCQ45050.1"/>
    <property type="molecule type" value="Genomic_DNA"/>
</dbReference>
<feature type="transmembrane region" description="Helical" evidence="2">
    <location>
        <begin position="38"/>
        <end position="57"/>
    </location>
</feature>
<proteinExistence type="predicted"/>
<sequence>MGMKATKEKSDGPEGSQESATPNLDQLQRIRKTFSVRLAWAHAAIIGGLALIYISEVASREPLAFLCGVTLTGTGTLAVGTSMLVDTLHTRKIRLTAHERTVVAQRAARSKAYRELPRAVRWWRRAFSIMRWVGFAIVFVLACAVVFTGAHPAVFLVALFMLVPPVLIQRYSEDLIALWVPDVDPSGTLAPIDFIKGTTTGREVFAYWLAFIGLMLISGLNLDNTFDRSLVTPVLVLLSIGSTGKMLSSGHKEFAEVREAVLAKARAGAS</sequence>
<reference evidence="4" key="1">
    <citation type="journal article" date="2014" name="Genome Announc.">
        <title>Genome Sequence of Arthrobacter siccitolerans 4J27, a Xeroprotectant-Producing Desiccation-Tolerant Microorganism.</title>
        <authorList>
            <person name="Manzanera M."/>
            <person name="Santa-Cruz-Calvo L."/>
            <person name="Vilchez J.I."/>
            <person name="Garcia-Fontana C."/>
            <person name="Silva-Castro G.A."/>
            <person name="Calvo C."/>
            <person name="Gonzalez-Lopez J."/>
        </authorList>
    </citation>
    <scope>NUCLEOTIDE SEQUENCE [LARGE SCALE GENOMIC DNA]</scope>
    <source>
        <strain evidence="4">4J27</strain>
    </source>
</reference>
<evidence type="ECO:0000256" key="1">
    <source>
        <dbReference type="SAM" id="MobiDB-lite"/>
    </source>
</evidence>
<keyword evidence="2" id="KW-1133">Transmembrane helix</keyword>
<dbReference type="RefSeq" id="WP_050054080.1">
    <property type="nucleotide sequence ID" value="NZ_CAQI01000032.1"/>
</dbReference>
<accession>A0A024GYN3</accession>
<feature type="transmembrane region" description="Helical" evidence="2">
    <location>
        <begin position="63"/>
        <end position="85"/>
    </location>
</feature>
<evidence type="ECO:0000313" key="4">
    <source>
        <dbReference type="Proteomes" id="UP000035722"/>
    </source>
</evidence>
<protein>
    <submittedName>
        <fullName evidence="3">Uncharacterized protein</fullName>
    </submittedName>
</protein>
<evidence type="ECO:0000256" key="2">
    <source>
        <dbReference type="SAM" id="Phobius"/>
    </source>
</evidence>